<dbReference type="AlphaFoldDB" id="A0A813GJ48"/>
<protein>
    <submittedName>
        <fullName evidence="2">Uncharacterized protein</fullName>
    </submittedName>
</protein>
<comment type="caution">
    <text evidence="2">The sequence shown here is derived from an EMBL/GenBank/DDBJ whole genome shotgun (WGS) entry which is preliminary data.</text>
</comment>
<feature type="non-terminal residue" evidence="2">
    <location>
        <position position="1"/>
    </location>
</feature>
<sequence>QVVTDRYQRKALLGDFVKARQQEMQGEESSAEGSGSEEEPEIPKKRGKGKEDMGAGQEPENRKAPPRKLGGKSRNSNNLADVPKQPLPGRQLHKRGSAIFPVAEGIVPSQASPSRQLKLSSGFDSEPTTPASHRPTNDSGSQKSAPLEESSATAQHPKSRGRKATFKIAATAELNSSDAFG</sequence>
<name>A0A813GJ48_POLGL</name>
<organism evidence="2 3">
    <name type="scientific">Polarella glacialis</name>
    <name type="common">Dinoflagellate</name>
    <dbReference type="NCBI Taxonomy" id="89957"/>
    <lineage>
        <taxon>Eukaryota</taxon>
        <taxon>Sar</taxon>
        <taxon>Alveolata</taxon>
        <taxon>Dinophyceae</taxon>
        <taxon>Suessiales</taxon>
        <taxon>Suessiaceae</taxon>
        <taxon>Polarella</taxon>
    </lineage>
</organism>
<evidence type="ECO:0000313" key="2">
    <source>
        <dbReference type="EMBL" id="CAE8624997.1"/>
    </source>
</evidence>
<proteinExistence type="predicted"/>
<gene>
    <name evidence="2" type="ORF">PGLA1383_LOCUS42072</name>
</gene>
<evidence type="ECO:0000256" key="1">
    <source>
        <dbReference type="SAM" id="MobiDB-lite"/>
    </source>
</evidence>
<feature type="compositionally biased region" description="Polar residues" evidence="1">
    <location>
        <begin position="137"/>
        <end position="156"/>
    </location>
</feature>
<dbReference type="EMBL" id="CAJNNV010028550">
    <property type="protein sequence ID" value="CAE8624997.1"/>
    <property type="molecule type" value="Genomic_DNA"/>
</dbReference>
<feature type="compositionally biased region" description="Polar residues" evidence="1">
    <location>
        <begin position="109"/>
        <end position="131"/>
    </location>
</feature>
<keyword evidence="3" id="KW-1185">Reference proteome</keyword>
<dbReference type="Proteomes" id="UP000654075">
    <property type="component" value="Unassembled WGS sequence"/>
</dbReference>
<feature type="compositionally biased region" description="Basic and acidic residues" evidence="1">
    <location>
        <begin position="41"/>
        <end position="63"/>
    </location>
</feature>
<feature type="compositionally biased region" description="Acidic residues" evidence="1">
    <location>
        <begin position="25"/>
        <end position="40"/>
    </location>
</feature>
<feature type="region of interest" description="Disordered" evidence="1">
    <location>
        <begin position="1"/>
        <end position="181"/>
    </location>
</feature>
<reference evidence="2" key="1">
    <citation type="submission" date="2021-02" db="EMBL/GenBank/DDBJ databases">
        <authorList>
            <person name="Dougan E. K."/>
            <person name="Rhodes N."/>
            <person name="Thang M."/>
            <person name="Chan C."/>
        </authorList>
    </citation>
    <scope>NUCLEOTIDE SEQUENCE</scope>
</reference>
<accession>A0A813GJ48</accession>
<evidence type="ECO:0000313" key="3">
    <source>
        <dbReference type="Proteomes" id="UP000654075"/>
    </source>
</evidence>